<dbReference type="Gene3D" id="3.10.20.90">
    <property type="entry name" value="Phosphatidylinositol 3-kinase Catalytic Subunit, Chain A, domain 1"/>
    <property type="match status" value="1"/>
</dbReference>
<dbReference type="SUPFAM" id="SSF54236">
    <property type="entry name" value="Ubiquitin-like"/>
    <property type="match status" value="1"/>
</dbReference>
<feature type="domain" description="Ubiquitin-like" evidence="1">
    <location>
        <begin position="1"/>
        <end position="81"/>
    </location>
</feature>
<dbReference type="Proteomes" id="UP000050297">
    <property type="component" value="Unassembled WGS sequence"/>
</dbReference>
<dbReference type="PROSITE" id="PS50053">
    <property type="entry name" value="UBIQUITIN_2"/>
    <property type="match status" value="1"/>
</dbReference>
<sequence>MIIHIELLLGDKFDLDVESSDLISDVKAKIHEKIKDKTSNSIPRQRLIFAGKGLEEDKRSLAYYSIKEDSTLTLVLKPLDGPISP</sequence>
<dbReference type="PATRIC" id="fig|199198.5.peg.5331"/>
<dbReference type="InterPro" id="IPR029071">
    <property type="entry name" value="Ubiquitin-like_domsf"/>
</dbReference>
<dbReference type="InterPro" id="IPR050158">
    <property type="entry name" value="Ubiquitin_ubiquitin-like"/>
</dbReference>
<dbReference type="InterPro" id="IPR000626">
    <property type="entry name" value="Ubiquitin-like_dom"/>
</dbReference>
<proteinExistence type="predicted"/>
<dbReference type="RefSeq" id="WP_003398137.1">
    <property type="nucleotide sequence ID" value="NZ_LGAR01000163.1"/>
</dbReference>
<dbReference type="SMART" id="SM00213">
    <property type="entry name" value="UBQ"/>
    <property type="match status" value="1"/>
</dbReference>
<dbReference type="AlphaFoldDB" id="A0A0P9HPJ0"/>
<protein>
    <submittedName>
        <fullName evidence="2">Ubiquitin</fullName>
    </submittedName>
</protein>
<comment type="caution">
    <text evidence="2">The sequence shown here is derived from an EMBL/GenBank/DDBJ whole genome shotgun (WGS) entry which is preliminary data.</text>
</comment>
<organism evidence="2 3">
    <name type="scientific">Pseudomonas syringae pv. aceris</name>
    <dbReference type="NCBI Taxonomy" id="199198"/>
    <lineage>
        <taxon>Bacteria</taxon>
        <taxon>Pseudomonadati</taxon>
        <taxon>Pseudomonadota</taxon>
        <taxon>Gammaproteobacteria</taxon>
        <taxon>Pseudomonadales</taxon>
        <taxon>Pseudomonadaceae</taxon>
        <taxon>Pseudomonas</taxon>
        <taxon>Pseudomonas syringae</taxon>
    </lineage>
</organism>
<evidence type="ECO:0000259" key="1">
    <source>
        <dbReference type="PROSITE" id="PS50053"/>
    </source>
</evidence>
<dbReference type="Pfam" id="PF00240">
    <property type="entry name" value="ubiquitin"/>
    <property type="match status" value="1"/>
</dbReference>
<reference evidence="2 3" key="1">
    <citation type="submission" date="2015-09" db="EMBL/GenBank/DDBJ databases">
        <title>Genome announcement of multiple Pseudomonas syringae strains.</title>
        <authorList>
            <person name="Thakur S."/>
            <person name="Wang P.W."/>
            <person name="Gong Y."/>
            <person name="Weir B.S."/>
            <person name="Guttman D.S."/>
        </authorList>
    </citation>
    <scope>NUCLEOTIDE SEQUENCE [LARGE SCALE GENOMIC DNA]</scope>
    <source>
        <strain evidence="2 3">ICMP2802</strain>
    </source>
</reference>
<accession>A0A0P9HPJ0</accession>
<gene>
    <name evidence="2" type="ORF">ALO91_03707</name>
</gene>
<dbReference type="EMBL" id="LJPM01000180">
    <property type="protein sequence ID" value="KPW22668.1"/>
    <property type="molecule type" value="Genomic_DNA"/>
</dbReference>
<name>A0A0P9HPJ0_PSESX</name>
<evidence type="ECO:0000313" key="3">
    <source>
        <dbReference type="Proteomes" id="UP000050297"/>
    </source>
</evidence>
<dbReference type="PANTHER" id="PTHR10666">
    <property type="entry name" value="UBIQUITIN"/>
    <property type="match status" value="1"/>
</dbReference>
<evidence type="ECO:0000313" key="2">
    <source>
        <dbReference type="EMBL" id="KPW22668.1"/>
    </source>
</evidence>